<gene>
    <name evidence="2" type="ORF">NDU88_006140</name>
</gene>
<reference evidence="2" key="1">
    <citation type="journal article" date="2022" name="bioRxiv">
        <title>Sequencing and chromosome-scale assembly of the giantPleurodeles waltlgenome.</title>
        <authorList>
            <person name="Brown T."/>
            <person name="Elewa A."/>
            <person name="Iarovenko S."/>
            <person name="Subramanian E."/>
            <person name="Araus A.J."/>
            <person name="Petzold A."/>
            <person name="Susuki M."/>
            <person name="Suzuki K.-i.T."/>
            <person name="Hayashi T."/>
            <person name="Toyoda A."/>
            <person name="Oliveira C."/>
            <person name="Osipova E."/>
            <person name="Leigh N.D."/>
            <person name="Simon A."/>
            <person name="Yun M.H."/>
        </authorList>
    </citation>
    <scope>NUCLEOTIDE SEQUENCE</scope>
    <source>
        <strain evidence="2">20211129_DDA</strain>
        <tissue evidence="2">Liver</tissue>
    </source>
</reference>
<proteinExistence type="predicted"/>
<dbReference type="PANTHER" id="PTHR19446">
    <property type="entry name" value="REVERSE TRANSCRIPTASES"/>
    <property type="match status" value="1"/>
</dbReference>
<dbReference type="InterPro" id="IPR000477">
    <property type="entry name" value="RT_dom"/>
</dbReference>
<dbReference type="Pfam" id="PF00078">
    <property type="entry name" value="RVT_1"/>
    <property type="match status" value="1"/>
</dbReference>
<feature type="domain" description="Reverse transcriptase" evidence="1">
    <location>
        <begin position="15"/>
        <end position="166"/>
    </location>
</feature>
<evidence type="ECO:0000259" key="1">
    <source>
        <dbReference type="Pfam" id="PF00078"/>
    </source>
</evidence>
<evidence type="ECO:0000313" key="3">
    <source>
        <dbReference type="Proteomes" id="UP001066276"/>
    </source>
</evidence>
<evidence type="ECO:0000313" key="2">
    <source>
        <dbReference type="EMBL" id="KAJ1165723.1"/>
    </source>
</evidence>
<name>A0AAV7SNT6_PLEWA</name>
<accession>A0AAV7SNT6</accession>
<keyword evidence="3" id="KW-1185">Reference proteome</keyword>
<dbReference type="EMBL" id="JANPWB010000008">
    <property type="protein sequence ID" value="KAJ1165723.1"/>
    <property type="molecule type" value="Genomic_DNA"/>
</dbReference>
<sequence length="170" mass="19181">MATIVLVPQQGKPPKDCSSYRPISLLNFEAKVLTKALASRVRAVISKIVHPDPFGFMPHRGTRLNLCHLYGILHSTNDPGHDNAVLLSLDGRMAFNSVEWPYYLFESLTRSDFGPRFLEWVKLLYNELLAWMHVNNTNNVLLTFTLQKCMREGGLLSPMIFALVLVPLAA</sequence>
<protein>
    <recommendedName>
        <fullName evidence="1">Reverse transcriptase domain-containing protein</fullName>
    </recommendedName>
</protein>
<dbReference type="Proteomes" id="UP001066276">
    <property type="component" value="Chromosome 4_2"/>
</dbReference>
<organism evidence="2 3">
    <name type="scientific">Pleurodeles waltl</name>
    <name type="common">Iberian ribbed newt</name>
    <dbReference type="NCBI Taxonomy" id="8319"/>
    <lineage>
        <taxon>Eukaryota</taxon>
        <taxon>Metazoa</taxon>
        <taxon>Chordata</taxon>
        <taxon>Craniata</taxon>
        <taxon>Vertebrata</taxon>
        <taxon>Euteleostomi</taxon>
        <taxon>Amphibia</taxon>
        <taxon>Batrachia</taxon>
        <taxon>Caudata</taxon>
        <taxon>Salamandroidea</taxon>
        <taxon>Salamandridae</taxon>
        <taxon>Pleurodelinae</taxon>
        <taxon>Pleurodeles</taxon>
    </lineage>
</organism>
<dbReference type="AlphaFoldDB" id="A0AAV7SNT6"/>
<comment type="caution">
    <text evidence="2">The sequence shown here is derived from an EMBL/GenBank/DDBJ whole genome shotgun (WGS) entry which is preliminary data.</text>
</comment>